<dbReference type="EMBL" id="MUZR01000018">
    <property type="protein sequence ID" value="OOC10268.1"/>
    <property type="molecule type" value="Genomic_DNA"/>
</dbReference>
<sequence length="159" mass="17535">MSHHLGFAVVIPFKNLGQHGIGFRLVRLVLDRAAQMLPGFPNPSDIQEVGSQEIPGIRFVWASLHPLAACLHILGGRASRKPGEGYRIVSQKCADLFPGVAVCDVHSTEPICLAQMFLKILPYLMRVLFVDFCKPSLRNLRQSLDVCIHVETVLNPVVG</sequence>
<organism evidence="1 2">
    <name type="scientific">Thioalkalivibrio halophilus</name>
    <dbReference type="NCBI Taxonomy" id="252474"/>
    <lineage>
        <taxon>Bacteria</taxon>
        <taxon>Pseudomonadati</taxon>
        <taxon>Pseudomonadota</taxon>
        <taxon>Gammaproteobacteria</taxon>
        <taxon>Chromatiales</taxon>
        <taxon>Ectothiorhodospiraceae</taxon>
        <taxon>Thioalkalivibrio</taxon>
    </lineage>
</organism>
<proteinExistence type="predicted"/>
<dbReference type="STRING" id="252474.B1A74_06425"/>
<name>A0A1V2ZYT3_9GAMM</name>
<reference evidence="1 2" key="1">
    <citation type="submission" date="2017-02" db="EMBL/GenBank/DDBJ databases">
        <title>Genomic diversity within the haloalkaliphilic genus Thioalkalivibrio.</title>
        <authorList>
            <person name="Ahn A.-C."/>
            <person name="Meier-Kolthoff J."/>
            <person name="Overmars L."/>
            <person name="Richter M."/>
            <person name="Woyke T."/>
            <person name="Sorokin D.Y."/>
            <person name="Muyzer G."/>
        </authorList>
    </citation>
    <scope>NUCLEOTIDE SEQUENCE [LARGE SCALE GENOMIC DNA]</scope>
    <source>
        <strain evidence="1 2">HL17</strain>
    </source>
</reference>
<protein>
    <submittedName>
        <fullName evidence="1">Uncharacterized protein</fullName>
    </submittedName>
</protein>
<comment type="caution">
    <text evidence="1">The sequence shown here is derived from an EMBL/GenBank/DDBJ whole genome shotgun (WGS) entry which is preliminary data.</text>
</comment>
<keyword evidence="2" id="KW-1185">Reference proteome</keyword>
<accession>A0A1V2ZYT3</accession>
<dbReference type="AlphaFoldDB" id="A0A1V2ZYT3"/>
<gene>
    <name evidence="1" type="ORF">B1A74_06425</name>
</gene>
<dbReference type="Proteomes" id="UP000189177">
    <property type="component" value="Unassembled WGS sequence"/>
</dbReference>
<evidence type="ECO:0000313" key="2">
    <source>
        <dbReference type="Proteomes" id="UP000189177"/>
    </source>
</evidence>
<evidence type="ECO:0000313" key="1">
    <source>
        <dbReference type="EMBL" id="OOC10268.1"/>
    </source>
</evidence>